<protein>
    <submittedName>
        <fullName evidence="1">Uncharacterized protein</fullName>
    </submittedName>
</protein>
<reference evidence="1 2" key="1">
    <citation type="submission" date="2019-06" db="EMBL/GenBank/DDBJ databases">
        <title>Enrichment of Autotrophic Halophilic Microorganisms from Red Sea Brine Pool Using Microbial Electrosynthesis System.</title>
        <authorList>
            <person name="Alqahtani M.F."/>
            <person name="Bajracharya S."/>
            <person name="Katuri K.P."/>
            <person name="Ali M."/>
            <person name="Saikaly P.E."/>
        </authorList>
    </citation>
    <scope>NUCLEOTIDE SEQUENCE [LARGE SCALE GENOMIC DNA]</scope>
    <source>
        <strain evidence="1">MES6</strain>
    </source>
</reference>
<dbReference type="EMBL" id="VENJ01000006">
    <property type="protein sequence ID" value="MTJ04350.1"/>
    <property type="molecule type" value="Genomic_DNA"/>
</dbReference>
<dbReference type="Proteomes" id="UP000483078">
    <property type="component" value="Unassembled WGS sequence"/>
</dbReference>
<sequence length="125" mass="12725">MIAMAGLLLIKTGFRFRHRKAPRSAAAAEATVRLAPAVATPAAVAPAVAVLAVATPAAVAPAVVVPEAIAAAAMAMPTVVASASAQALALVASVSASTPASTDHRPLFRRFNDQQFAFRRVPRMA</sequence>
<name>A0A7C9HAS9_9RHOB</name>
<accession>A0A7C9HAS9</accession>
<comment type="caution">
    <text evidence="1">The sequence shown here is derived from an EMBL/GenBank/DDBJ whole genome shotgun (WGS) entry which is preliminary data.</text>
</comment>
<proteinExistence type="predicted"/>
<organism evidence="1 2">
    <name type="scientific">Sediminimonas qiaohouensis</name>
    <dbReference type="NCBI Taxonomy" id="552061"/>
    <lineage>
        <taxon>Bacteria</taxon>
        <taxon>Pseudomonadati</taxon>
        <taxon>Pseudomonadota</taxon>
        <taxon>Alphaproteobacteria</taxon>
        <taxon>Rhodobacterales</taxon>
        <taxon>Roseobacteraceae</taxon>
        <taxon>Sediminimonas</taxon>
    </lineage>
</organism>
<gene>
    <name evidence="1" type="ORF">FH759_06615</name>
</gene>
<dbReference type="AlphaFoldDB" id="A0A7C9HAS9"/>
<evidence type="ECO:0000313" key="2">
    <source>
        <dbReference type="Proteomes" id="UP000483078"/>
    </source>
</evidence>
<evidence type="ECO:0000313" key="1">
    <source>
        <dbReference type="EMBL" id="MTJ04350.1"/>
    </source>
</evidence>